<gene>
    <name evidence="2" type="ORF">TorRG33x02_002920</name>
</gene>
<dbReference type="InParanoid" id="A0A2P5G1Q1"/>
<sequence>TPRASGSQGGRGYGGSGLEFSSSHPGQGRSNKGKGKVIGQAHAFTGTDDAQDCTGRGVVDGIILISHS</sequence>
<reference evidence="3" key="1">
    <citation type="submission" date="2016-06" db="EMBL/GenBank/DDBJ databases">
        <title>Parallel loss of symbiosis genes in relatives of nitrogen-fixing non-legume Parasponia.</title>
        <authorList>
            <person name="Van Velzen R."/>
            <person name="Holmer R."/>
            <person name="Bu F."/>
            <person name="Rutten L."/>
            <person name="Van Zeijl A."/>
            <person name="Liu W."/>
            <person name="Santuari L."/>
            <person name="Cao Q."/>
            <person name="Sharma T."/>
            <person name="Shen D."/>
            <person name="Roswanjaya Y."/>
            <person name="Wardhani T."/>
            <person name="Kalhor M.S."/>
            <person name="Jansen J."/>
            <person name="Van den Hoogen J."/>
            <person name="Gungor B."/>
            <person name="Hartog M."/>
            <person name="Hontelez J."/>
            <person name="Verver J."/>
            <person name="Yang W.-C."/>
            <person name="Schijlen E."/>
            <person name="Repin R."/>
            <person name="Schilthuizen M."/>
            <person name="Schranz E."/>
            <person name="Heidstra R."/>
            <person name="Miyata K."/>
            <person name="Fedorova E."/>
            <person name="Kohlen W."/>
            <person name="Bisseling T."/>
            <person name="Smit S."/>
            <person name="Geurts R."/>
        </authorList>
    </citation>
    <scope>NUCLEOTIDE SEQUENCE [LARGE SCALE GENOMIC DNA]</scope>
    <source>
        <strain evidence="3">cv. RG33-2</strain>
    </source>
</reference>
<accession>A0A2P5G1Q1</accession>
<feature type="compositionally biased region" description="Polar residues" evidence="1">
    <location>
        <begin position="19"/>
        <end position="30"/>
    </location>
</feature>
<feature type="compositionally biased region" description="Gly residues" evidence="1">
    <location>
        <begin position="7"/>
        <end position="17"/>
    </location>
</feature>
<feature type="region of interest" description="Disordered" evidence="1">
    <location>
        <begin position="1"/>
        <end position="39"/>
    </location>
</feature>
<dbReference type="EMBL" id="JXTC01000001">
    <property type="protein sequence ID" value="POO03988.1"/>
    <property type="molecule type" value="Genomic_DNA"/>
</dbReference>
<name>A0A2P5G1Q1_TREOI</name>
<keyword evidence="3" id="KW-1185">Reference proteome</keyword>
<evidence type="ECO:0000256" key="1">
    <source>
        <dbReference type="SAM" id="MobiDB-lite"/>
    </source>
</evidence>
<dbReference type="AlphaFoldDB" id="A0A2P5G1Q1"/>
<protein>
    <submittedName>
        <fullName evidence="2">Uncharacterized protein</fullName>
    </submittedName>
</protein>
<evidence type="ECO:0000313" key="3">
    <source>
        <dbReference type="Proteomes" id="UP000237000"/>
    </source>
</evidence>
<comment type="caution">
    <text evidence="2">The sequence shown here is derived from an EMBL/GenBank/DDBJ whole genome shotgun (WGS) entry which is preliminary data.</text>
</comment>
<dbReference type="OrthoDB" id="10453249at2759"/>
<proteinExistence type="predicted"/>
<organism evidence="2 3">
    <name type="scientific">Trema orientale</name>
    <name type="common">Charcoal tree</name>
    <name type="synonym">Celtis orientalis</name>
    <dbReference type="NCBI Taxonomy" id="63057"/>
    <lineage>
        <taxon>Eukaryota</taxon>
        <taxon>Viridiplantae</taxon>
        <taxon>Streptophyta</taxon>
        <taxon>Embryophyta</taxon>
        <taxon>Tracheophyta</taxon>
        <taxon>Spermatophyta</taxon>
        <taxon>Magnoliopsida</taxon>
        <taxon>eudicotyledons</taxon>
        <taxon>Gunneridae</taxon>
        <taxon>Pentapetalae</taxon>
        <taxon>rosids</taxon>
        <taxon>fabids</taxon>
        <taxon>Rosales</taxon>
        <taxon>Cannabaceae</taxon>
        <taxon>Trema</taxon>
    </lineage>
</organism>
<feature type="non-terminal residue" evidence="2">
    <location>
        <position position="1"/>
    </location>
</feature>
<evidence type="ECO:0000313" key="2">
    <source>
        <dbReference type="EMBL" id="POO03988.1"/>
    </source>
</evidence>
<dbReference type="Proteomes" id="UP000237000">
    <property type="component" value="Unassembled WGS sequence"/>
</dbReference>